<reference evidence="2 3" key="1">
    <citation type="submission" date="2019-06" db="EMBL/GenBank/DDBJ databases">
        <authorList>
            <person name="Alexander J."/>
            <person name="Ertsgaard D.J."/>
            <person name="Fields K.L."/>
            <person name="Fields S.B."/>
            <person name="Humphreys H."/>
            <person name="Kinneman J.E."/>
            <person name="Nelson N.D."/>
            <person name="Olakunle E.K."/>
            <person name="Reimer A.C."/>
            <person name="Robertson C."/>
            <person name="Ross G.V."/>
            <person name="Bonilla J.A."/>
            <person name="Klyczek K."/>
            <person name="Garlena R.A."/>
            <person name="Russell D.A."/>
            <person name="Pope W.H."/>
            <person name="Jacobs-Sera D."/>
            <person name="Hatfull G.F."/>
        </authorList>
    </citation>
    <scope>NUCLEOTIDE SEQUENCE [LARGE SCALE GENOMIC DNA]</scope>
</reference>
<dbReference type="Proteomes" id="UP000318687">
    <property type="component" value="Segment"/>
</dbReference>
<evidence type="ECO:0000313" key="2">
    <source>
        <dbReference type="EMBL" id="QDK01950.1"/>
    </source>
</evidence>
<dbReference type="EMBL" id="MN096362">
    <property type="protein sequence ID" value="QDK01950.1"/>
    <property type="molecule type" value="Genomic_DNA"/>
</dbReference>
<feature type="region of interest" description="Disordered" evidence="1">
    <location>
        <begin position="63"/>
        <end position="85"/>
    </location>
</feature>
<gene>
    <name evidence="2" type="primary">70</name>
    <name evidence="2" type="ORF">SEA_VIBAKI_70</name>
</gene>
<feature type="region of interest" description="Disordered" evidence="1">
    <location>
        <begin position="1"/>
        <end position="42"/>
    </location>
</feature>
<sequence length="85" mass="9877">MPCMKRPFNTERQALANQRRINKRRGRGRTEQQAYPCPDCSADGPTTWHLRTETELPAAKVRGIRRHRPAAQAWQDEDYEGNWAA</sequence>
<dbReference type="GeneID" id="55813385"/>
<protein>
    <submittedName>
        <fullName evidence="2">Uncharacterized protein</fullName>
    </submittedName>
</protein>
<feature type="compositionally biased region" description="Acidic residues" evidence="1">
    <location>
        <begin position="75"/>
        <end position="85"/>
    </location>
</feature>
<name>A0A514TZ69_9CAUD</name>
<organism evidence="2 3">
    <name type="scientific">Arthrobacter phage Vibaki</name>
    <dbReference type="NCBI Taxonomy" id="2593333"/>
    <lineage>
        <taxon>Viruses</taxon>
        <taxon>Duplodnaviria</taxon>
        <taxon>Heunggongvirae</taxon>
        <taxon>Uroviricota</taxon>
        <taxon>Caudoviricetes</taxon>
        <taxon>Berryhillviridae</taxon>
        <taxon>Vibakivirus</taxon>
        <taxon>Vibakivirus vibaki</taxon>
    </lineage>
</organism>
<proteinExistence type="predicted"/>
<dbReference type="RefSeq" id="YP_009884047.1">
    <property type="nucleotide sequence ID" value="NC_049465.1"/>
</dbReference>
<accession>A0A514TZ69</accession>
<keyword evidence="3" id="KW-1185">Reference proteome</keyword>
<evidence type="ECO:0000313" key="3">
    <source>
        <dbReference type="Proteomes" id="UP000318687"/>
    </source>
</evidence>
<evidence type="ECO:0000256" key="1">
    <source>
        <dbReference type="SAM" id="MobiDB-lite"/>
    </source>
</evidence>
<dbReference type="KEGG" id="vg:55813385"/>